<keyword evidence="6" id="KW-0408">Iron</keyword>
<evidence type="ECO:0000313" key="15">
    <source>
        <dbReference type="Proteomes" id="UP000028411"/>
    </source>
</evidence>
<dbReference type="PANTHER" id="PTHR47234">
    <property type="match status" value="1"/>
</dbReference>
<dbReference type="InterPro" id="IPR012910">
    <property type="entry name" value="Plug_dom"/>
</dbReference>
<gene>
    <name evidence="14" type="ORF">BV95_02459</name>
</gene>
<dbReference type="Pfam" id="PF00593">
    <property type="entry name" value="TonB_dep_Rec_b-barrel"/>
    <property type="match status" value="1"/>
</dbReference>
<keyword evidence="14" id="KW-0675">Receptor</keyword>
<keyword evidence="8 10" id="KW-0472">Membrane</keyword>
<name>A0A081RDN4_SPHCR</name>
<keyword evidence="3 10" id="KW-1134">Transmembrane beta strand</keyword>
<dbReference type="Gene3D" id="2.40.170.20">
    <property type="entry name" value="TonB-dependent receptor, beta-barrel domain"/>
    <property type="match status" value="1"/>
</dbReference>
<keyword evidence="12" id="KW-0732">Signal</keyword>
<comment type="caution">
    <text evidence="14">The sequence shown here is derived from an EMBL/GenBank/DDBJ whole genome shotgun (WGS) entry which is preliminary data.</text>
</comment>
<evidence type="ECO:0000256" key="6">
    <source>
        <dbReference type="ARBA" id="ARBA00023004"/>
    </source>
</evidence>
<dbReference type="PROSITE" id="PS52016">
    <property type="entry name" value="TONB_DEPENDENT_REC_3"/>
    <property type="match status" value="1"/>
</dbReference>
<comment type="subcellular location">
    <subcellularLocation>
        <location evidence="1 10">Cell outer membrane</location>
        <topology evidence="1 10">Multi-pass membrane protein</topology>
    </subcellularLocation>
</comment>
<dbReference type="PATRIC" id="fig|46429.4.peg.2434"/>
<dbReference type="Proteomes" id="UP000028411">
    <property type="component" value="Unassembled WGS sequence"/>
</dbReference>
<dbReference type="InterPro" id="IPR000531">
    <property type="entry name" value="Beta-barrel_TonB"/>
</dbReference>
<organism evidence="14 15">
    <name type="scientific">Sphingobium chlorophenolicum</name>
    <dbReference type="NCBI Taxonomy" id="46429"/>
    <lineage>
        <taxon>Bacteria</taxon>
        <taxon>Pseudomonadati</taxon>
        <taxon>Pseudomonadota</taxon>
        <taxon>Alphaproteobacteria</taxon>
        <taxon>Sphingomonadales</taxon>
        <taxon>Sphingomonadaceae</taxon>
        <taxon>Sphingobium</taxon>
    </lineage>
</organism>
<proteinExistence type="inferred from homology"/>
<feature type="signal peptide" evidence="12">
    <location>
        <begin position="1"/>
        <end position="29"/>
    </location>
</feature>
<dbReference type="RefSeq" id="WP_051749748.1">
    <property type="nucleotide sequence ID" value="NZ_JFHR01000025.1"/>
</dbReference>
<dbReference type="GO" id="GO:0009279">
    <property type="term" value="C:cell outer membrane"/>
    <property type="evidence" value="ECO:0007669"/>
    <property type="project" value="UniProtKB-SubCell"/>
</dbReference>
<evidence type="ECO:0000256" key="5">
    <source>
        <dbReference type="ARBA" id="ARBA00022692"/>
    </source>
</evidence>
<evidence type="ECO:0000256" key="3">
    <source>
        <dbReference type="ARBA" id="ARBA00022452"/>
    </source>
</evidence>
<evidence type="ECO:0000256" key="2">
    <source>
        <dbReference type="ARBA" id="ARBA00022448"/>
    </source>
</evidence>
<dbReference type="GO" id="GO:0006826">
    <property type="term" value="P:iron ion transport"/>
    <property type="evidence" value="ECO:0007669"/>
    <property type="project" value="UniProtKB-KW"/>
</dbReference>
<dbReference type="Pfam" id="PF07660">
    <property type="entry name" value="STN"/>
    <property type="match status" value="1"/>
</dbReference>
<keyword evidence="9 10" id="KW-0998">Cell outer membrane</keyword>
<feature type="domain" description="Secretin/TonB short N-terminal" evidence="13">
    <location>
        <begin position="57"/>
        <end position="107"/>
    </location>
</feature>
<dbReference type="InterPro" id="IPR011662">
    <property type="entry name" value="Secretin/TonB_short_N"/>
</dbReference>
<accession>A0A081RDN4</accession>
<dbReference type="SUPFAM" id="SSF56935">
    <property type="entry name" value="Porins"/>
    <property type="match status" value="1"/>
</dbReference>
<dbReference type="Pfam" id="PF07715">
    <property type="entry name" value="Plug"/>
    <property type="match status" value="1"/>
</dbReference>
<evidence type="ECO:0000256" key="1">
    <source>
        <dbReference type="ARBA" id="ARBA00004571"/>
    </source>
</evidence>
<evidence type="ECO:0000256" key="10">
    <source>
        <dbReference type="PROSITE-ProRule" id="PRU01360"/>
    </source>
</evidence>
<evidence type="ECO:0000313" key="14">
    <source>
        <dbReference type="EMBL" id="KEQ53307.1"/>
    </source>
</evidence>
<evidence type="ECO:0000256" key="4">
    <source>
        <dbReference type="ARBA" id="ARBA00022496"/>
    </source>
</evidence>
<evidence type="ECO:0000259" key="13">
    <source>
        <dbReference type="SMART" id="SM00965"/>
    </source>
</evidence>
<evidence type="ECO:0000256" key="11">
    <source>
        <dbReference type="RuleBase" id="RU003357"/>
    </source>
</evidence>
<feature type="chain" id="PRO_5001763133" evidence="12">
    <location>
        <begin position="30"/>
        <end position="977"/>
    </location>
</feature>
<keyword evidence="4" id="KW-0410">Iron transport</keyword>
<evidence type="ECO:0000256" key="7">
    <source>
        <dbReference type="ARBA" id="ARBA00023077"/>
    </source>
</evidence>
<protein>
    <submittedName>
        <fullName evidence="14">TonB-dependent receptor</fullName>
    </submittedName>
</protein>
<dbReference type="Gene3D" id="3.55.50.30">
    <property type="match status" value="1"/>
</dbReference>
<keyword evidence="2 10" id="KW-0813">Transport</keyword>
<dbReference type="InterPro" id="IPR037066">
    <property type="entry name" value="Plug_dom_sf"/>
</dbReference>
<dbReference type="PANTHER" id="PTHR47234:SF1">
    <property type="entry name" value="TONB-DEPENDENT RECEPTOR"/>
    <property type="match status" value="1"/>
</dbReference>
<dbReference type="Gene3D" id="2.170.130.10">
    <property type="entry name" value="TonB-dependent receptor, plug domain"/>
    <property type="match status" value="1"/>
</dbReference>
<comment type="similarity">
    <text evidence="10 11">Belongs to the TonB-dependent receptor family.</text>
</comment>
<keyword evidence="7 11" id="KW-0798">TonB box</keyword>
<dbReference type="EMBL" id="JFHR01000025">
    <property type="protein sequence ID" value="KEQ53307.1"/>
    <property type="molecule type" value="Genomic_DNA"/>
</dbReference>
<dbReference type="AlphaFoldDB" id="A0A081RDN4"/>
<dbReference type="InterPro" id="IPR036942">
    <property type="entry name" value="Beta-barrel_TonB_sf"/>
</dbReference>
<dbReference type="eggNOG" id="COG4206">
    <property type="taxonomic scope" value="Bacteria"/>
</dbReference>
<evidence type="ECO:0000256" key="8">
    <source>
        <dbReference type="ARBA" id="ARBA00023136"/>
    </source>
</evidence>
<reference evidence="14 15" key="1">
    <citation type="submission" date="2014-02" db="EMBL/GenBank/DDBJ databases">
        <title>Whole genome sequence of Sphingobium chlorophenolicum NBRC 16172.</title>
        <authorList>
            <person name="Gan H.M."/>
            <person name="Gan H.Y."/>
            <person name="Chew T.H."/>
            <person name="Savka M.A."/>
        </authorList>
    </citation>
    <scope>NUCLEOTIDE SEQUENCE [LARGE SCALE GENOMIC DNA]</scope>
    <source>
        <strain evidence="14 15">NBRC 16172</strain>
    </source>
</reference>
<evidence type="ECO:0000256" key="12">
    <source>
        <dbReference type="SAM" id="SignalP"/>
    </source>
</evidence>
<keyword evidence="4" id="KW-0406">Ion transport</keyword>
<evidence type="ECO:0000256" key="9">
    <source>
        <dbReference type="ARBA" id="ARBA00023237"/>
    </source>
</evidence>
<sequence>MVRFKETAMHLLGGMATVALVASASQAHAQESRRLGVDIPAQRLGDSLRALALLSGRTILADGALIGDREAPALRGSYTIEEALGLLLAGSGLSFERVGDSFVVRPAAGRADSRGDEADIVVTGTRIRGAAPVGSNLVTVDRRDIDRSGYATTQQILAALPQNFAGGANEGTVGFSVRNNSSTNFGFGSGVNLRGLGTTSTLTLVDGNRPPLGGGSGSFVDLTLIPSSVIERIEVLADGASAIYGSDAVAGVVNVRLRRDLDGAETRLRYGFADGFDEVQASQLVGFHWASGRFIAGYEYYRRGRLAAKDRPYATEDLRALGGPDYRQDYANPGTIVAANGQVFGIPRGQDGTHLAAGDLAPGVANLADGRRDTDILPALNRHSAYAALEQDLGGGFKFRAQGFFADRRSSARTFPSNYGGVTVTPANPFYVDPIGTGQPVTVHYDFRPDLGAPTLDAHVTNWAGAATLEAAVGRWSAELHGAYGEQRERQATHNVPNYYRLAVALADPDPASSYNLFGDGAVTNPATIDRVRGGFVQTGHSRQWSTSLKFDGPLFALPAGDVRMAIGGEYRHEWYGFSSFDDEFTPQPVSGGTAGFPLGRSIVAGYAELLAPLVAPEQDVPGIDRLDLSVAGRTERYSDVGTTANPKLGLSWKPVPALTVRGTFGTSFRAPSFVDVRQGPGLNQIIPLPLPDPASPTGTSTVIALFGNRPDIGPEKARTWTVGFDFRPQRFPGLSVSATYFDISYRDRINNPAAELFSFLSQRSRFQSLITDNPAAATIAALYADPTFVNPYGIPASTVTVLVDGRNANLSRTTERGLDFDIGYRGGEKGRSFELGVSGTWLFNLTQRITATSDSADVVSTIGNPVDLRLRGRAAATLGKASAAAYLNFVNGYLNNGVTSAERVHSWTTLDLQLGYELGGDRGPLHGVRLALSITNLFDRAPPYVNNRTPFSASGFDPENASPVGRMIAFQLVKSW</sequence>
<dbReference type="OrthoDB" id="7051241at2"/>
<dbReference type="InterPro" id="IPR039426">
    <property type="entry name" value="TonB-dep_rcpt-like"/>
</dbReference>
<dbReference type="SMART" id="SM00965">
    <property type="entry name" value="STN"/>
    <property type="match status" value="1"/>
</dbReference>
<keyword evidence="5 10" id="KW-0812">Transmembrane</keyword>